<dbReference type="PANTHER" id="PTHR10122:SF0">
    <property type="entry name" value="CYTOCHROME C OXIDASE SUBUNIT 5B, ISOFORM A-RELATED"/>
    <property type="match status" value="1"/>
</dbReference>
<dbReference type="InterPro" id="IPR036972">
    <property type="entry name" value="Cyt_c_oxidase_su5b_sf"/>
</dbReference>
<dbReference type="GO" id="GO:0046872">
    <property type="term" value="F:metal ion binding"/>
    <property type="evidence" value="ECO:0007669"/>
    <property type="project" value="UniProtKB-KW"/>
</dbReference>
<evidence type="ECO:0000313" key="4">
    <source>
        <dbReference type="EMBL" id="PVU90315.1"/>
    </source>
</evidence>
<keyword evidence="1 3" id="KW-0479">Metal-binding</keyword>
<dbReference type="STRING" id="133385.A0A2T9YDD1"/>
<dbReference type="AlphaFoldDB" id="A0A2T9YDD1"/>
<evidence type="ECO:0000256" key="3">
    <source>
        <dbReference type="PIRSR" id="PIRSR602124-2"/>
    </source>
</evidence>
<feature type="binding site" evidence="3">
    <location>
        <position position="106"/>
    </location>
    <ligand>
        <name>Zn(2+)</name>
        <dbReference type="ChEBI" id="CHEBI:29105"/>
    </ligand>
</feature>
<dbReference type="GO" id="GO:0045277">
    <property type="term" value="C:respiratory chain complex IV"/>
    <property type="evidence" value="ECO:0007669"/>
    <property type="project" value="InterPro"/>
</dbReference>
<dbReference type="PROSITE" id="PS51359">
    <property type="entry name" value="COX5B_2"/>
    <property type="match status" value="1"/>
</dbReference>
<feature type="binding site" evidence="3">
    <location>
        <position position="133"/>
    </location>
    <ligand>
        <name>Zn(2+)</name>
        <dbReference type="ChEBI" id="CHEBI:29105"/>
    </ligand>
</feature>
<dbReference type="Pfam" id="PF01215">
    <property type="entry name" value="COX5B"/>
    <property type="match status" value="1"/>
</dbReference>
<reference evidence="4 5" key="1">
    <citation type="journal article" date="2018" name="MBio">
        <title>Comparative Genomics Reveals the Core Gene Toolbox for the Fungus-Insect Symbiosis.</title>
        <authorList>
            <person name="Wang Y."/>
            <person name="Stata M."/>
            <person name="Wang W."/>
            <person name="Stajich J.E."/>
            <person name="White M.M."/>
            <person name="Moncalvo J.M."/>
        </authorList>
    </citation>
    <scope>NUCLEOTIDE SEQUENCE [LARGE SCALE GENOMIC DNA]</scope>
    <source>
        <strain evidence="4 5">SWE-8-4</strain>
    </source>
</reference>
<dbReference type="EMBL" id="MBFR01000265">
    <property type="protein sequence ID" value="PVU90315.1"/>
    <property type="molecule type" value="Genomic_DNA"/>
</dbReference>
<evidence type="ECO:0000256" key="2">
    <source>
        <dbReference type="ARBA" id="ARBA00022833"/>
    </source>
</evidence>
<dbReference type="Gene3D" id="2.60.11.10">
    <property type="entry name" value="Cytochrome c oxidase, subunit Vb"/>
    <property type="match status" value="1"/>
</dbReference>
<comment type="caution">
    <text evidence="4">The sequence shown here is derived from an EMBL/GenBank/DDBJ whole genome shotgun (WGS) entry which is preliminary data.</text>
</comment>
<dbReference type="OrthoDB" id="10249250at2759"/>
<dbReference type="GO" id="GO:0006123">
    <property type="term" value="P:mitochondrial electron transport, cytochrome c to oxygen"/>
    <property type="evidence" value="ECO:0007669"/>
    <property type="project" value="InterPro"/>
</dbReference>
<keyword evidence="5" id="KW-1185">Reference proteome</keyword>
<dbReference type="PANTHER" id="PTHR10122">
    <property type="entry name" value="CYTOCHROME C OXIDASE SUBUNIT 5B, MITOCHONDRIAL"/>
    <property type="match status" value="1"/>
</dbReference>
<dbReference type="SUPFAM" id="SSF57802">
    <property type="entry name" value="Rubredoxin-like"/>
    <property type="match status" value="1"/>
</dbReference>
<dbReference type="Proteomes" id="UP000245383">
    <property type="component" value="Unassembled WGS sequence"/>
</dbReference>
<sequence>MFARNLIKSRAIFALSKPAQSARFFGSSFFARESHPETKIVQGKGATPGYIPTDVEQATGLDRLEQLAALNGEEFFDMKPLVLHTKGTRTNPTIVRSGAPWRLVGCQGAPSESHELIWIRVERSHGIDRCPECGNVYKLSE</sequence>
<accession>A0A2T9YDD1</accession>
<evidence type="ECO:0000313" key="5">
    <source>
        <dbReference type="Proteomes" id="UP000245383"/>
    </source>
</evidence>
<protein>
    <submittedName>
        <fullName evidence="4">Uncharacterized protein</fullName>
    </submittedName>
</protein>
<dbReference type="InterPro" id="IPR002124">
    <property type="entry name" value="Cyt_c_oxidase_su5b"/>
</dbReference>
<feature type="binding site" evidence="3">
    <location>
        <position position="114"/>
    </location>
    <ligand>
        <name>Zn(2+)</name>
        <dbReference type="ChEBI" id="CHEBI:29105"/>
    </ligand>
</feature>
<gene>
    <name evidence="4" type="ORF">BB561_004931</name>
</gene>
<feature type="binding site" evidence="3">
    <location>
        <position position="130"/>
    </location>
    <ligand>
        <name>Zn(2+)</name>
        <dbReference type="ChEBI" id="CHEBI:29105"/>
    </ligand>
</feature>
<organism evidence="4 5">
    <name type="scientific">Smittium simulii</name>
    <dbReference type="NCBI Taxonomy" id="133385"/>
    <lineage>
        <taxon>Eukaryota</taxon>
        <taxon>Fungi</taxon>
        <taxon>Fungi incertae sedis</taxon>
        <taxon>Zoopagomycota</taxon>
        <taxon>Kickxellomycotina</taxon>
        <taxon>Harpellomycetes</taxon>
        <taxon>Harpellales</taxon>
        <taxon>Legeriomycetaceae</taxon>
        <taxon>Smittium</taxon>
    </lineage>
</organism>
<name>A0A2T9YDD1_9FUNG</name>
<evidence type="ECO:0000256" key="1">
    <source>
        <dbReference type="ARBA" id="ARBA00022723"/>
    </source>
</evidence>
<keyword evidence="2 3" id="KW-0862">Zinc</keyword>
<dbReference type="GO" id="GO:0005740">
    <property type="term" value="C:mitochondrial envelope"/>
    <property type="evidence" value="ECO:0007669"/>
    <property type="project" value="InterPro"/>
</dbReference>
<proteinExistence type="predicted"/>